<dbReference type="GO" id="GO:0008757">
    <property type="term" value="F:S-adenosylmethionine-dependent methyltransferase activity"/>
    <property type="evidence" value="ECO:0007669"/>
    <property type="project" value="UniProtKB-ARBA"/>
</dbReference>
<sequence length="403" mass="45560">MTGFDVLDFFEPCGRVSSLRDELFVTPGKEKVEDSSFKENADAALQDDITRTIDVLDLPHISLKPPKNVLIAILRVLKLEQQCNFGPGVEELTPSQFLSNRDLTIEEVSDILPWLKIHSPRIASIDSFCQIGPSFSGSRDIVRYLTTVLSSPLNWLQDPDVEDIYKAASSRLSERCGRTSRPDFVRKIVLNNLYKRTGCESILLKEPSLTSDNLGLKTWGSSFILSQRLINDDKGKYLKEPILELGAGTGLIGIIVAHLGYHITLSDLPEILPNLKENVKLNNANARADCHELDWDQPDSFIKGNPDSLKGYNTLVFSDPVYSTNQPRWVANISEQFLGKSTEARILLQVPIRSGFQKERDHLWALMADKGFQLVESHQQDGYDDFGEQEFVFRVYRWHSSFL</sequence>
<dbReference type="Proteomes" id="UP000094565">
    <property type="component" value="Chromosome 1"/>
</dbReference>
<keyword evidence="2" id="KW-1185">Reference proteome</keyword>
<dbReference type="InterPro" id="IPR019410">
    <property type="entry name" value="Methyltransf_16"/>
</dbReference>
<dbReference type="AlphaFoldDB" id="A0A1B2J765"/>
<dbReference type="PANTHER" id="PTHR14614">
    <property type="entry name" value="HEPATOCELLULAR CARCINOMA-ASSOCIATED ANTIGEN"/>
    <property type="match status" value="1"/>
</dbReference>
<organism evidence="1 2">
    <name type="scientific">Komagataella pastoris</name>
    <name type="common">Yeast</name>
    <name type="synonym">Pichia pastoris</name>
    <dbReference type="NCBI Taxonomy" id="4922"/>
    <lineage>
        <taxon>Eukaryota</taxon>
        <taxon>Fungi</taxon>
        <taxon>Dikarya</taxon>
        <taxon>Ascomycota</taxon>
        <taxon>Saccharomycotina</taxon>
        <taxon>Pichiomycetes</taxon>
        <taxon>Pichiales</taxon>
        <taxon>Pichiaceae</taxon>
        <taxon>Komagataella</taxon>
    </lineage>
</organism>
<proteinExistence type="predicted"/>
<dbReference type="Gene3D" id="3.40.50.150">
    <property type="entry name" value="Vaccinia Virus protein VP39"/>
    <property type="match status" value="1"/>
</dbReference>
<dbReference type="EMBL" id="CP014584">
    <property type="protein sequence ID" value="ANZ73834.1"/>
    <property type="molecule type" value="Genomic_DNA"/>
</dbReference>
<dbReference type="OrthoDB" id="433955at2759"/>
<dbReference type="Pfam" id="PF10294">
    <property type="entry name" value="Methyltransf_16"/>
    <property type="match status" value="1"/>
</dbReference>
<evidence type="ECO:0000313" key="1">
    <source>
        <dbReference type="EMBL" id="ANZ73834.1"/>
    </source>
</evidence>
<name>A0A1B2J765_PICPA</name>
<accession>A0A1B2J765</accession>
<dbReference type="CDD" id="cd02440">
    <property type="entry name" value="AdoMet_MTases"/>
    <property type="match status" value="1"/>
</dbReference>
<dbReference type="SUPFAM" id="SSF53335">
    <property type="entry name" value="S-adenosyl-L-methionine-dependent methyltransferases"/>
    <property type="match status" value="1"/>
</dbReference>
<gene>
    <name evidence="1" type="primary">YBR271W</name>
    <name evidence="1" type="ORF">ATY40_BA7500848</name>
</gene>
<dbReference type="PANTHER" id="PTHR14614:SF156">
    <property type="entry name" value="PROTEIN-LYSINE N-METHYLTRANSFERASE EFM2"/>
    <property type="match status" value="1"/>
</dbReference>
<dbReference type="GO" id="GO:0005829">
    <property type="term" value="C:cytosol"/>
    <property type="evidence" value="ECO:0007669"/>
    <property type="project" value="TreeGrafter"/>
</dbReference>
<protein>
    <submittedName>
        <fullName evidence="1">BA75_00848T0</fullName>
    </submittedName>
</protein>
<dbReference type="InterPro" id="IPR029063">
    <property type="entry name" value="SAM-dependent_MTases_sf"/>
</dbReference>
<reference evidence="1 2" key="1">
    <citation type="submission" date="2016-02" db="EMBL/GenBank/DDBJ databases">
        <title>Comparative genomic and transcriptomic foundation for Pichia pastoris.</title>
        <authorList>
            <person name="Love K.R."/>
            <person name="Shah K.A."/>
            <person name="Whittaker C.A."/>
            <person name="Wu J."/>
            <person name="Bartlett M.C."/>
            <person name="Ma D."/>
            <person name="Leeson R.L."/>
            <person name="Priest M."/>
            <person name="Young S.K."/>
            <person name="Love J.C."/>
        </authorList>
    </citation>
    <scope>NUCLEOTIDE SEQUENCE [LARGE SCALE GENOMIC DNA]</scope>
    <source>
        <strain evidence="1 2">ATCC 28485</strain>
    </source>
</reference>
<evidence type="ECO:0000313" key="2">
    <source>
        <dbReference type="Proteomes" id="UP000094565"/>
    </source>
</evidence>